<evidence type="ECO:0000313" key="2">
    <source>
        <dbReference type="EMBL" id="WNH54516.1"/>
    </source>
</evidence>
<keyword evidence="3" id="KW-1185">Reference proteome</keyword>
<sequence length="253" mass="27132">MNGGMWMGRSSKVIAGATLSAAVLYATYFFVSSNAQEDGQPAAEATPSSPVTPSPQSTTSRKPFTRSESGYRWDASKPGIATSEADAAWLESKGFPGPDVEDHLRRLSLQELESLAARGNQPAAAIYAYKLATSGRPPAEVLTALSKSANEGSVYALKTAGDIYMTVDGYRDPAIASAYYGLQARAGDQAGFEQRYLLSPQLNNTQRLRSDLMQEMLLRSMGSTLQSPAGLDPRPGFNEFVKQGITSISTQEE</sequence>
<dbReference type="EMBL" id="CP115541">
    <property type="protein sequence ID" value="WNH54516.1"/>
    <property type="molecule type" value="Genomic_DNA"/>
</dbReference>
<evidence type="ECO:0000313" key="3">
    <source>
        <dbReference type="Proteomes" id="UP001302072"/>
    </source>
</evidence>
<name>A0ABY9YUJ7_9GAMM</name>
<feature type="compositionally biased region" description="Low complexity" evidence="1">
    <location>
        <begin position="46"/>
        <end position="60"/>
    </location>
</feature>
<dbReference type="RefSeq" id="WP_311193607.1">
    <property type="nucleotide sequence ID" value="NZ_CP115541.1"/>
</dbReference>
<proteinExistence type="predicted"/>
<organism evidence="2 3">
    <name type="scientific">Stenotrophomonas oahuensis</name>
    <dbReference type="NCBI Taxonomy" id="3003271"/>
    <lineage>
        <taxon>Bacteria</taxon>
        <taxon>Pseudomonadati</taxon>
        <taxon>Pseudomonadota</taxon>
        <taxon>Gammaproteobacteria</taxon>
        <taxon>Lysobacterales</taxon>
        <taxon>Lysobacteraceae</taxon>
        <taxon>Stenotrophomonas</taxon>
    </lineage>
</organism>
<feature type="region of interest" description="Disordered" evidence="1">
    <location>
        <begin position="39"/>
        <end position="76"/>
    </location>
</feature>
<reference evidence="2 3" key="1">
    <citation type="submission" date="2022-12" db="EMBL/GenBank/DDBJ databases">
        <title>Two new species, Stenotrophomonas aracearum and Stenotrophomonas oahuensis, isolated from Anthurium (Araceae family) in Hawaii.</title>
        <authorList>
            <person name="Chunag S.C."/>
            <person name="Dobhal S."/>
            <person name="Alvarez A."/>
            <person name="Arif M."/>
        </authorList>
    </citation>
    <scope>NUCLEOTIDE SEQUENCE [LARGE SCALE GENOMIC DNA]</scope>
    <source>
        <strain evidence="2 3">A5586</strain>
    </source>
</reference>
<accession>A0ABY9YUJ7</accession>
<dbReference type="Proteomes" id="UP001302072">
    <property type="component" value="Chromosome"/>
</dbReference>
<evidence type="ECO:0000256" key="1">
    <source>
        <dbReference type="SAM" id="MobiDB-lite"/>
    </source>
</evidence>
<gene>
    <name evidence="2" type="ORF">PDM29_09645</name>
</gene>
<protein>
    <submittedName>
        <fullName evidence="2">Uncharacterized protein</fullName>
    </submittedName>
</protein>